<name>A0A4S2MIP6_9PEZI</name>
<dbReference type="InParanoid" id="A0A4S2MIP6"/>
<evidence type="ECO:0000313" key="2">
    <source>
        <dbReference type="EMBL" id="TGZ76673.1"/>
    </source>
</evidence>
<feature type="region of interest" description="Disordered" evidence="1">
    <location>
        <begin position="19"/>
        <end position="100"/>
    </location>
</feature>
<organism evidence="2 3">
    <name type="scientific">Ascodesmis nigricans</name>
    <dbReference type="NCBI Taxonomy" id="341454"/>
    <lineage>
        <taxon>Eukaryota</taxon>
        <taxon>Fungi</taxon>
        <taxon>Dikarya</taxon>
        <taxon>Ascomycota</taxon>
        <taxon>Pezizomycotina</taxon>
        <taxon>Pezizomycetes</taxon>
        <taxon>Pezizales</taxon>
        <taxon>Ascodesmidaceae</taxon>
        <taxon>Ascodesmis</taxon>
    </lineage>
</organism>
<feature type="compositionally biased region" description="Acidic residues" evidence="1">
    <location>
        <begin position="87"/>
        <end position="100"/>
    </location>
</feature>
<proteinExistence type="predicted"/>
<dbReference type="AlphaFoldDB" id="A0A4S2MIP6"/>
<protein>
    <submittedName>
        <fullName evidence="2">Uncharacterized protein</fullName>
    </submittedName>
</protein>
<sequence>MRGNRGRVEFGAIELTPVEQRAESRGRGCVVGNATSQRRGNVVRNDGAEEESPRVRIVWSTPSRSRTQTDDTSTPTQRRWRRHRIQEEEEGEEEEEEEDE</sequence>
<gene>
    <name evidence="2" type="ORF">EX30DRAFT_344690</name>
</gene>
<dbReference type="Proteomes" id="UP000298138">
    <property type="component" value="Unassembled WGS sequence"/>
</dbReference>
<accession>A0A4S2MIP6</accession>
<reference evidence="2 3" key="1">
    <citation type="submission" date="2019-04" db="EMBL/GenBank/DDBJ databases">
        <title>Comparative genomics and transcriptomics to analyze fruiting body development in filamentous ascomycetes.</title>
        <authorList>
            <consortium name="DOE Joint Genome Institute"/>
            <person name="Lutkenhaus R."/>
            <person name="Traeger S."/>
            <person name="Breuer J."/>
            <person name="Kuo A."/>
            <person name="Lipzen A."/>
            <person name="Pangilinan J."/>
            <person name="Dilworth D."/>
            <person name="Sandor L."/>
            <person name="Poggeler S."/>
            <person name="Barry K."/>
            <person name="Grigoriev I.V."/>
            <person name="Nowrousian M."/>
        </authorList>
    </citation>
    <scope>NUCLEOTIDE SEQUENCE [LARGE SCALE GENOMIC DNA]</scope>
    <source>
        <strain evidence="2 3">CBS 389.68</strain>
    </source>
</reference>
<evidence type="ECO:0000313" key="3">
    <source>
        <dbReference type="Proteomes" id="UP000298138"/>
    </source>
</evidence>
<feature type="compositionally biased region" description="Low complexity" evidence="1">
    <location>
        <begin position="60"/>
        <end position="77"/>
    </location>
</feature>
<dbReference type="EMBL" id="ML220169">
    <property type="protein sequence ID" value="TGZ76673.1"/>
    <property type="molecule type" value="Genomic_DNA"/>
</dbReference>
<evidence type="ECO:0000256" key="1">
    <source>
        <dbReference type="SAM" id="MobiDB-lite"/>
    </source>
</evidence>
<keyword evidence="3" id="KW-1185">Reference proteome</keyword>